<dbReference type="GO" id="GO:0008681">
    <property type="term" value="F:2-octaprenyl-6-methoxyphenol hydroxylase activity"/>
    <property type="evidence" value="ECO:0007669"/>
    <property type="project" value="TreeGrafter"/>
</dbReference>
<dbReference type="PANTHER" id="PTHR43876">
    <property type="entry name" value="UBIQUINONE BIOSYNTHESIS MONOOXYGENASE COQ6, MITOCHONDRIAL"/>
    <property type="match status" value="1"/>
</dbReference>
<dbReference type="GO" id="GO:0071949">
    <property type="term" value="F:FAD binding"/>
    <property type="evidence" value="ECO:0007669"/>
    <property type="project" value="InterPro"/>
</dbReference>
<feature type="compositionally biased region" description="Low complexity" evidence="8">
    <location>
        <begin position="362"/>
        <end position="374"/>
    </location>
</feature>
<evidence type="ECO:0000313" key="10">
    <source>
        <dbReference type="EMBL" id="MRH78466.1"/>
    </source>
</evidence>
<evidence type="ECO:0000313" key="11">
    <source>
        <dbReference type="Proteomes" id="UP000433788"/>
    </source>
</evidence>
<evidence type="ECO:0000256" key="5">
    <source>
        <dbReference type="ARBA" id="ARBA00022827"/>
    </source>
</evidence>
<dbReference type="RefSeq" id="WP_153719500.1">
    <property type="nucleotide sequence ID" value="NZ_WJPP01000003.1"/>
</dbReference>
<dbReference type="PRINTS" id="PR00420">
    <property type="entry name" value="RNGMNOXGNASE"/>
</dbReference>
<dbReference type="PANTHER" id="PTHR43876:SF8">
    <property type="entry name" value="2-OCTAPRENYL-6-METHOXYPHENOL HYDROXYLASE"/>
    <property type="match status" value="1"/>
</dbReference>
<evidence type="ECO:0000259" key="9">
    <source>
        <dbReference type="Pfam" id="PF01494"/>
    </source>
</evidence>
<dbReference type="InterPro" id="IPR002938">
    <property type="entry name" value="FAD-bd"/>
</dbReference>
<evidence type="ECO:0000256" key="7">
    <source>
        <dbReference type="ARBA" id="ARBA00023033"/>
    </source>
</evidence>
<feature type="region of interest" description="Disordered" evidence="8">
    <location>
        <begin position="361"/>
        <end position="382"/>
    </location>
</feature>
<keyword evidence="11" id="KW-1185">Reference proteome</keyword>
<dbReference type="NCBIfam" id="TIGR01988">
    <property type="entry name" value="Ubi-OHases"/>
    <property type="match status" value="1"/>
</dbReference>
<dbReference type="EC" id="1.14.13.-" evidence="10"/>
<dbReference type="EMBL" id="WJPP01000003">
    <property type="protein sequence ID" value="MRH78466.1"/>
    <property type="molecule type" value="Genomic_DNA"/>
</dbReference>
<comment type="caution">
    <text evidence="10">The sequence shown here is derived from an EMBL/GenBank/DDBJ whole genome shotgun (WGS) entry which is preliminary data.</text>
</comment>
<dbReference type="NCBIfam" id="NF004356">
    <property type="entry name" value="PRK05732.1"/>
    <property type="match status" value="1"/>
</dbReference>
<evidence type="ECO:0000256" key="4">
    <source>
        <dbReference type="ARBA" id="ARBA00022630"/>
    </source>
</evidence>
<dbReference type="SUPFAM" id="SSF51905">
    <property type="entry name" value="FAD/NAD(P)-binding domain"/>
    <property type="match status" value="1"/>
</dbReference>
<keyword evidence="4" id="KW-0285">Flavoprotein</keyword>
<comment type="pathway">
    <text evidence="2">Cofactor biosynthesis; ubiquinone biosynthesis.</text>
</comment>
<dbReference type="GO" id="GO:0006744">
    <property type="term" value="P:ubiquinone biosynthetic process"/>
    <property type="evidence" value="ECO:0007669"/>
    <property type="project" value="UniProtKB-UniPathway"/>
</dbReference>
<evidence type="ECO:0000256" key="3">
    <source>
        <dbReference type="ARBA" id="ARBA00005349"/>
    </source>
</evidence>
<evidence type="ECO:0000256" key="6">
    <source>
        <dbReference type="ARBA" id="ARBA00023002"/>
    </source>
</evidence>
<reference evidence="10 11" key="1">
    <citation type="submission" date="2019-11" db="EMBL/GenBank/DDBJ databases">
        <authorList>
            <person name="Zhang X.Y."/>
        </authorList>
    </citation>
    <scope>NUCLEOTIDE SEQUENCE [LARGE SCALE GENOMIC DNA]</scope>
    <source>
        <strain evidence="10 11">C176</strain>
    </source>
</reference>
<evidence type="ECO:0000256" key="1">
    <source>
        <dbReference type="ARBA" id="ARBA00001974"/>
    </source>
</evidence>
<proteinExistence type="inferred from homology"/>
<evidence type="ECO:0000256" key="2">
    <source>
        <dbReference type="ARBA" id="ARBA00004749"/>
    </source>
</evidence>
<feature type="domain" description="FAD-binding" evidence="9">
    <location>
        <begin position="18"/>
        <end position="358"/>
    </location>
</feature>
<dbReference type="Gene3D" id="3.50.50.60">
    <property type="entry name" value="FAD/NAD(P)-binding domain"/>
    <property type="match status" value="2"/>
</dbReference>
<comment type="similarity">
    <text evidence="3">Belongs to the UbiH/COQ6 family.</text>
</comment>
<comment type="cofactor">
    <cofactor evidence="1">
        <name>FAD</name>
        <dbReference type="ChEBI" id="CHEBI:57692"/>
    </cofactor>
</comment>
<name>A0A6N7QPX5_9GAMM</name>
<organism evidence="10 11">
    <name type="scientific">Spiribacter salilacus</name>
    <dbReference type="NCBI Taxonomy" id="2664894"/>
    <lineage>
        <taxon>Bacteria</taxon>
        <taxon>Pseudomonadati</taxon>
        <taxon>Pseudomonadota</taxon>
        <taxon>Gammaproteobacteria</taxon>
        <taxon>Chromatiales</taxon>
        <taxon>Ectothiorhodospiraceae</taxon>
        <taxon>Spiribacter</taxon>
    </lineage>
</organism>
<dbReference type="Proteomes" id="UP000433788">
    <property type="component" value="Unassembled WGS sequence"/>
</dbReference>
<dbReference type="InterPro" id="IPR010971">
    <property type="entry name" value="UbiH/COQ6"/>
</dbReference>
<dbReference type="AlphaFoldDB" id="A0A6N7QPX5"/>
<dbReference type="Pfam" id="PF01494">
    <property type="entry name" value="FAD_binding_3"/>
    <property type="match status" value="1"/>
</dbReference>
<dbReference type="InterPro" id="IPR036188">
    <property type="entry name" value="FAD/NAD-bd_sf"/>
</dbReference>
<keyword evidence="7" id="KW-0503">Monooxygenase</keyword>
<dbReference type="InterPro" id="IPR051205">
    <property type="entry name" value="UbiH/COQ6_monooxygenase"/>
</dbReference>
<keyword evidence="5" id="KW-0274">FAD</keyword>
<evidence type="ECO:0000256" key="8">
    <source>
        <dbReference type="SAM" id="MobiDB-lite"/>
    </source>
</evidence>
<dbReference type="UniPathway" id="UPA00232"/>
<accession>A0A6N7QPX5</accession>
<protein>
    <submittedName>
        <fullName evidence="10">2-octaprenyl-6-methoxyphenyl hydroxylase</fullName>
        <ecNumber evidence="10">1.14.13.-</ecNumber>
    </submittedName>
</protein>
<sequence>MKSSVDESRTPTLSPTEFDIVIVGGGLVGASLAAAIANEGYGDSHFSVAVIEATEPADAKAQTRHPSFDDRQTALAPSSRRFFEGLGLWSQIEAGAALILDIHVSDRGHGGFTRLNAEQEGLPALGHVVSNRHLGAVLGPAMERTATVFRPAEIAELQPIQDTHTSVNENAIQDTHTSGYRLRLSSPAGEQTLTARLLLVADGMRSKTRGCLGIGLTERHYNQSAVIANVRTSRPHRGTAYERFTPDGPLAMLPAADGAVSLVWTLPPEKAEEAATQWTPTEFLAALQTAFGWRLGRLLEVSERQVYPLIAVTADQFVTDRAVILGNAAHALHPVAGQGLNLALRDVDALAKTLAESLASITETPTTTTTTKTPTPDPYNPQRLAEYEKERRADYRRTFTFTDGLVRIFSNQFLPLVAVRNVGLTLLDLFPPARRLLLKQATTGGQA</sequence>
<gene>
    <name evidence="10" type="primary">ubiH</name>
    <name evidence="10" type="synonym">visB</name>
    <name evidence="10" type="ORF">GH984_07070</name>
</gene>
<keyword evidence="6 10" id="KW-0560">Oxidoreductase</keyword>